<accession>A0ACC0ZCA1</accession>
<gene>
    <name evidence="1" type="ORF">Pint_15496</name>
</gene>
<dbReference type="EMBL" id="CM047737">
    <property type="protein sequence ID" value="KAJ0047742.1"/>
    <property type="molecule type" value="Genomic_DNA"/>
</dbReference>
<proteinExistence type="predicted"/>
<sequence>MLQWQNFALWRLSERNILLKQCCQSVSKTDCIIPVYFRNASMINFDVTMSLLMSQH</sequence>
<evidence type="ECO:0000313" key="2">
    <source>
        <dbReference type="Proteomes" id="UP001163603"/>
    </source>
</evidence>
<name>A0ACC0ZCA1_9ROSI</name>
<keyword evidence="2" id="KW-1185">Reference proteome</keyword>
<comment type="caution">
    <text evidence="1">The sequence shown here is derived from an EMBL/GenBank/DDBJ whole genome shotgun (WGS) entry which is preliminary data.</text>
</comment>
<organism evidence="1 2">
    <name type="scientific">Pistacia integerrima</name>
    <dbReference type="NCBI Taxonomy" id="434235"/>
    <lineage>
        <taxon>Eukaryota</taxon>
        <taxon>Viridiplantae</taxon>
        <taxon>Streptophyta</taxon>
        <taxon>Embryophyta</taxon>
        <taxon>Tracheophyta</taxon>
        <taxon>Spermatophyta</taxon>
        <taxon>Magnoliopsida</taxon>
        <taxon>eudicotyledons</taxon>
        <taxon>Gunneridae</taxon>
        <taxon>Pentapetalae</taxon>
        <taxon>rosids</taxon>
        <taxon>malvids</taxon>
        <taxon>Sapindales</taxon>
        <taxon>Anacardiaceae</taxon>
        <taxon>Pistacia</taxon>
    </lineage>
</organism>
<protein>
    <submittedName>
        <fullName evidence="1">Uncharacterized protein</fullName>
    </submittedName>
</protein>
<dbReference type="Proteomes" id="UP001163603">
    <property type="component" value="Chromosome 2"/>
</dbReference>
<reference evidence="2" key="1">
    <citation type="journal article" date="2023" name="G3 (Bethesda)">
        <title>Genome assembly and association tests identify interacting loci associated with vigor, precocity, and sex in interspecific pistachio rootstocks.</title>
        <authorList>
            <person name="Palmer W."/>
            <person name="Jacygrad E."/>
            <person name="Sagayaradj S."/>
            <person name="Cavanaugh K."/>
            <person name="Han R."/>
            <person name="Bertier L."/>
            <person name="Beede B."/>
            <person name="Kafkas S."/>
            <person name="Golino D."/>
            <person name="Preece J."/>
            <person name="Michelmore R."/>
        </authorList>
    </citation>
    <scope>NUCLEOTIDE SEQUENCE [LARGE SCALE GENOMIC DNA]</scope>
</reference>
<evidence type="ECO:0000313" key="1">
    <source>
        <dbReference type="EMBL" id="KAJ0047742.1"/>
    </source>
</evidence>